<dbReference type="GO" id="GO:0008168">
    <property type="term" value="F:methyltransferase activity"/>
    <property type="evidence" value="ECO:0007669"/>
    <property type="project" value="UniProtKB-KW"/>
</dbReference>
<dbReference type="Proteomes" id="UP001302274">
    <property type="component" value="Unassembled WGS sequence"/>
</dbReference>
<evidence type="ECO:0000313" key="2">
    <source>
        <dbReference type="EMBL" id="MEA9356631.1"/>
    </source>
</evidence>
<name>A0ABU5VU97_9BACT</name>
<dbReference type="RefSeq" id="WP_323576440.1">
    <property type="nucleotide sequence ID" value="NZ_JAYGJQ010000002.1"/>
</dbReference>
<comment type="caution">
    <text evidence="2">The sequence shown here is derived from an EMBL/GenBank/DDBJ whole genome shotgun (WGS) entry which is preliminary data.</text>
</comment>
<sequence length="253" mass="29240">MENDLTNQDFWIHYWSNLQLPISVDEGFKNDHVIAQEILNAIPANPNFHALEIGCAPGKWLSFLARKLQCKVTGIEYVSLAANKTVENLTLQNIKNFEIITGDFFKYTTEEKYDIVLSLGFIEHFDNFETVLEQQLSLVATNGYLIMGIPRFVGMNYYMQKLIDKKIINKLLPAHNLKTMNLEIYERFGKKHGLKILSNKYIGGFERGLFPVAEIKNSPYRIFCKIIMRVLDLFFGNINSNYSSSYQIAIFQK</sequence>
<dbReference type="InterPro" id="IPR029063">
    <property type="entry name" value="SAM-dependent_MTases_sf"/>
</dbReference>
<keyword evidence="2" id="KW-0489">Methyltransferase</keyword>
<evidence type="ECO:0000259" key="1">
    <source>
        <dbReference type="Pfam" id="PF13847"/>
    </source>
</evidence>
<protein>
    <submittedName>
        <fullName evidence="2">Methyltransferase domain-containing protein</fullName>
    </submittedName>
</protein>
<reference evidence="2 3" key="1">
    <citation type="submission" date="2023-11" db="EMBL/GenBank/DDBJ databases">
        <title>A Novel Polar Bacteriovorax (B. antarcticus) Isolated from the Biocrust in Antarctica.</title>
        <authorList>
            <person name="Mun W."/>
            <person name="Choi S.Y."/>
            <person name="Mitchell R.J."/>
        </authorList>
    </citation>
    <scope>NUCLEOTIDE SEQUENCE [LARGE SCALE GENOMIC DNA]</scope>
    <source>
        <strain evidence="2 3">PP10</strain>
    </source>
</reference>
<dbReference type="CDD" id="cd02440">
    <property type="entry name" value="AdoMet_MTases"/>
    <property type="match status" value="1"/>
</dbReference>
<proteinExistence type="predicted"/>
<gene>
    <name evidence="2" type="ORF">SHI21_10465</name>
</gene>
<evidence type="ECO:0000313" key="3">
    <source>
        <dbReference type="Proteomes" id="UP001302274"/>
    </source>
</evidence>
<dbReference type="InterPro" id="IPR025714">
    <property type="entry name" value="Methyltranfer_dom"/>
</dbReference>
<dbReference type="Pfam" id="PF13847">
    <property type="entry name" value="Methyltransf_31"/>
    <property type="match status" value="1"/>
</dbReference>
<dbReference type="Gene3D" id="3.40.50.150">
    <property type="entry name" value="Vaccinia Virus protein VP39"/>
    <property type="match status" value="1"/>
</dbReference>
<keyword evidence="3" id="KW-1185">Reference proteome</keyword>
<keyword evidence="2" id="KW-0808">Transferase</keyword>
<dbReference type="EMBL" id="JAYGJQ010000002">
    <property type="protein sequence ID" value="MEA9356631.1"/>
    <property type="molecule type" value="Genomic_DNA"/>
</dbReference>
<dbReference type="GO" id="GO:0032259">
    <property type="term" value="P:methylation"/>
    <property type="evidence" value="ECO:0007669"/>
    <property type="project" value="UniProtKB-KW"/>
</dbReference>
<feature type="domain" description="Methyltransferase" evidence="1">
    <location>
        <begin position="46"/>
        <end position="163"/>
    </location>
</feature>
<dbReference type="SUPFAM" id="SSF53335">
    <property type="entry name" value="S-adenosyl-L-methionine-dependent methyltransferases"/>
    <property type="match status" value="1"/>
</dbReference>
<organism evidence="2 3">
    <name type="scientific">Bacteriovorax antarcticus</name>
    <dbReference type="NCBI Taxonomy" id="3088717"/>
    <lineage>
        <taxon>Bacteria</taxon>
        <taxon>Pseudomonadati</taxon>
        <taxon>Bdellovibrionota</taxon>
        <taxon>Bacteriovoracia</taxon>
        <taxon>Bacteriovoracales</taxon>
        <taxon>Bacteriovoracaceae</taxon>
        <taxon>Bacteriovorax</taxon>
    </lineage>
</organism>
<dbReference type="PANTHER" id="PTHR43861">
    <property type="entry name" value="TRANS-ACONITATE 2-METHYLTRANSFERASE-RELATED"/>
    <property type="match status" value="1"/>
</dbReference>
<accession>A0ABU5VU97</accession>